<comment type="caution">
    <text evidence="2">The sequence shown here is derived from an EMBL/GenBank/DDBJ whole genome shotgun (WGS) entry which is preliminary data.</text>
</comment>
<dbReference type="SUPFAM" id="SSF50129">
    <property type="entry name" value="GroES-like"/>
    <property type="match status" value="1"/>
</dbReference>
<proteinExistence type="predicted"/>
<gene>
    <name evidence="2" type="ORF">S01H1_49157</name>
</gene>
<dbReference type="InterPro" id="IPR037124">
    <property type="entry name" value="Chaperonin_GroES_sf"/>
</dbReference>
<reference evidence="2" key="1">
    <citation type="journal article" date="2014" name="Front. Microbiol.">
        <title>High frequency of phylogenetically diverse reductive dehalogenase-homologous genes in deep subseafloor sedimentary metagenomes.</title>
        <authorList>
            <person name="Kawai M."/>
            <person name="Futagami T."/>
            <person name="Toyoda A."/>
            <person name="Takaki Y."/>
            <person name="Nishi S."/>
            <person name="Hori S."/>
            <person name="Arai W."/>
            <person name="Tsubouchi T."/>
            <person name="Morono Y."/>
            <person name="Uchiyama I."/>
            <person name="Ito T."/>
            <person name="Fujiyama A."/>
            <person name="Inagaki F."/>
            <person name="Takami H."/>
        </authorList>
    </citation>
    <scope>NUCLEOTIDE SEQUENCE</scope>
    <source>
        <strain evidence="2">Expedition CK06-06</strain>
    </source>
</reference>
<dbReference type="CDD" id="cd00320">
    <property type="entry name" value="cpn10"/>
    <property type="match status" value="1"/>
</dbReference>
<name>X0W5X6_9ZZZZ</name>
<evidence type="ECO:0000256" key="1">
    <source>
        <dbReference type="ARBA" id="ARBA00023186"/>
    </source>
</evidence>
<sequence>MEIRPVGKRILIKQAAPPQTYGGGLIYIPDSQREDQCKGTVIAIGNEVEDAGQIKKGDYIQYADYIKPIEMQHDGETHLIITQGDVLAVIVV</sequence>
<dbReference type="SMART" id="SM00883">
    <property type="entry name" value="Cpn10"/>
    <property type="match status" value="1"/>
</dbReference>
<accession>X0W5X6</accession>
<dbReference type="InterPro" id="IPR011032">
    <property type="entry name" value="GroES-like_sf"/>
</dbReference>
<dbReference type="EMBL" id="BARS01031602">
    <property type="protein sequence ID" value="GAG19998.1"/>
    <property type="molecule type" value="Genomic_DNA"/>
</dbReference>
<dbReference type="PRINTS" id="PR00297">
    <property type="entry name" value="CHAPERONIN10"/>
</dbReference>
<dbReference type="AlphaFoldDB" id="X0W5X6"/>
<protein>
    <recommendedName>
        <fullName evidence="3">10 kDa chaperonin</fullName>
    </recommendedName>
</protein>
<dbReference type="GO" id="GO:0005524">
    <property type="term" value="F:ATP binding"/>
    <property type="evidence" value="ECO:0007669"/>
    <property type="project" value="InterPro"/>
</dbReference>
<organism evidence="2">
    <name type="scientific">marine sediment metagenome</name>
    <dbReference type="NCBI Taxonomy" id="412755"/>
    <lineage>
        <taxon>unclassified sequences</taxon>
        <taxon>metagenomes</taxon>
        <taxon>ecological metagenomes</taxon>
    </lineage>
</organism>
<dbReference type="GO" id="GO:0044183">
    <property type="term" value="F:protein folding chaperone"/>
    <property type="evidence" value="ECO:0007669"/>
    <property type="project" value="InterPro"/>
</dbReference>
<evidence type="ECO:0000313" key="2">
    <source>
        <dbReference type="EMBL" id="GAG19998.1"/>
    </source>
</evidence>
<dbReference type="Pfam" id="PF00166">
    <property type="entry name" value="Cpn10"/>
    <property type="match status" value="1"/>
</dbReference>
<keyword evidence="1" id="KW-0143">Chaperone</keyword>
<evidence type="ECO:0008006" key="3">
    <source>
        <dbReference type="Google" id="ProtNLM"/>
    </source>
</evidence>
<dbReference type="Gene3D" id="2.30.33.40">
    <property type="entry name" value="GroES chaperonin"/>
    <property type="match status" value="1"/>
</dbReference>
<dbReference type="InterPro" id="IPR020818">
    <property type="entry name" value="Chaperonin_GroES"/>
</dbReference>